<organism evidence="2 3">
    <name type="scientific">Fasciola hepatica</name>
    <name type="common">Liver fluke</name>
    <dbReference type="NCBI Taxonomy" id="6192"/>
    <lineage>
        <taxon>Eukaryota</taxon>
        <taxon>Metazoa</taxon>
        <taxon>Spiralia</taxon>
        <taxon>Lophotrochozoa</taxon>
        <taxon>Platyhelminthes</taxon>
        <taxon>Trematoda</taxon>
        <taxon>Digenea</taxon>
        <taxon>Plagiorchiida</taxon>
        <taxon>Echinostomata</taxon>
        <taxon>Echinostomatoidea</taxon>
        <taxon>Fasciolidae</taxon>
        <taxon>Fasciola</taxon>
    </lineage>
</organism>
<dbReference type="PANTHER" id="PTHR36960:SF1">
    <property type="entry name" value="SI:DKEY-32E6.3"/>
    <property type="match status" value="1"/>
</dbReference>
<gene>
    <name evidence="2" type="ORF">D915_006368</name>
</gene>
<protein>
    <submittedName>
        <fullName evidence="2">Uncharacterized protein</fullName>
    </submittedName>
</protein>
<evidence type="ECO:0000313" key="3">
    <source>
        <dbReference type="Proteomes" id="UP000230066"/>
    </source>
</evidence>
<name>A0A4E0R384_FASHE</name>
<accession>A0A4E0R384</accession>
<dbReference type="Proteomes" id="UP000230066">
    <property type="component" value="Unassembled WGS sequence"/>
</dbReference>
<keyword evidence="3" id="KW-1185">Reference proteome</keyword>
<reference evidence="2" key="1">
    <citation type="submission" date="2019-03" db="EMBL/GenBank/DDBJ databases">
        <title>Improved annotation for the trematode Fasciola hepatica.</title>
        <authorList>
            <person name="Choi Y.-J."/>
            <person name="Martin J."/>
            <person name="Mitreva M."/>
        </authorList>
    </citation>
    <scope>NUCLEOTIDE SEQUENCE [LARGE SCALE GENOMIC DNA]</scope>
</reference>
<proteinExistence type="predicted"/>
<comment type="caution">
    <text evidence="2">The sequence shown here is derived from an EMBL/GenBank/DDBJ whole genome shotgun (WGS) entry which is preliminary data.</text>
</comment>
<evidence type="ECO:0000313" key="2">
    <source>
        <dbReference type="EMBL" id="THD22679.1"/>
    </source>
</evidence>
<dbReference type="AlphaFoldDB" id="A0A4E0R384"/>
<dbReference type="EMBL" id="JXXN02002599">
    <property type="protein sequence ID" value="THD22679.1"/>
    <property type="molecule type" value="Genomic_DNA"/>
</dbReference>
<feature type="region of interest" description="Disordered" evidence="1">
    <location>
        <begin position="55"/>
        <end position="77"/>
    </location>
</feature>
<dbReference type="PANTHER" id="PTHR36960">
    <property type="entry name" value="SI:DKEY-32E6.3"/>
    <property type="match status" value="1"/>
</dbReference>
<evidence type="ECO:0000256" key="1">
    <source>
        <dbReference type="SAM" id="MobiDB-lite"/>
    </source>
</evidence>
<sequence length="486" mass="56321">MAPGSSRKRRLILHFDARNTLFVADMRFRLPIEEALNSYITGLIWGIEDVESHEKNENNPIQNGLEKTPHTIPTEPCRPNKQQILEEIDRNKDANRTDGGSPVRLTGTLDSFHDDDVGHQHNHLQNGKNGCLHPRNPYTGERFQDLTKEELHACRHRLNSWKCLPESPCIRQPRPDAVSLYKLLEQQIVRQPADRGRLRKYLGNFTQTPEGQQFLHLFQNHLEKLRWPDVNGTAHDTDEMYIAPVSKLSVIGLDNQRYHYLMPAFYRLMSWLMHTGRQFAIVLRTYGQDGSHIVSAIETYLQGHHPTEKPNPSVAESLVLDQAHWRLKRDTKAPQFTLCKCDAQTCDGSGECVSGEQAIHQTWSNWNGVVSVQDDFVYWQSNHYDHRAAKPMWFNPKDREVQHVFFDDNIRFDEDKTNGIDLIQLDTTDVNEMNFQSYRPTQSEAAQWENVYFVQADLLQIINNPCYFVEKITECEHNLDVIQGNV</sequence>